<feature type="region of interest" description="Disordered" evidence="2">
    <location>
        <begin position="128"/>
        <end position="216"/>
    </location>
</feature>
<feature type="compositionally biased region" description="Basic residues" evidence="2">
    <location>
        <begin position="154"/>
        <end position="170"/>
    </location>
</feature>
<gene>
    <name evidence="3" type="ORF">M8C21_010670</name>
</gene>
<feature type="compositionally biased region" description="Polar residues" evidence="2">
    <location>
        <begin position="189"/>
        <end position="204"/>
    </location>
</feature>
<evidence type="ECO:0000313" key="3">
    <source>
        <dbReference type="EMBL" id="KAI7755205.1"/>
    </source>
</evidence>
<reference evidence="3" key="1">
    <citation type="submission" date="2022-06" db="EMBL/GenBank/DDBJ databases">
        <title>Uncovering the hologenomic basis of an extraordinary plant invasion.</title>
        <authorList>
            <person name="Bieker V.C."/>
            <person name="Martin M.D."/>
            <person name="Gilbert T."/>
            <person name="Hodgins K."/>
            <person name="Battlay P."/>
            <person name="Petersen B."/>
            <person name="Wilson J."/>
        </authorList>
    </citation>
    <scope>NUCLEOTIDE SEQUENCE</scope>
    <source>
        <strain evidence="3">AA19_3_7</strain>
        <tissue evidence="3">Leaf</tissue>
    </source>
</reference>
<dbReference type="PANTHER" id="PTHR35116">
    <property type="entry name" value="HELICASE PROTEIN MOM1"/>
    <property type="match status" value="1"/>
</dbReference>
<dbReference type="PANTHER" id="PTHR35116:SF2">
    <property type="entry name" value="ATP-DEPENDENT HELICASE FAMILY PROTEIN-RELATED"/>
    <property type="match status" value="1"/>
</dbReference>
<name>A0AAD5D8X1_AMBAR</name>
<feature type="compositionally biased region" description="Polar residues" evidence="2">
    <location>
        <begin position="137"/>
        <end position="152"/>
    </location>
</feature>
<feature type="compositionally biased region" description="Low complexity" evidence="2">
    <location>
        <begin position="171"/>
        <end position="188"/>
    </location>
</feature>
<comment type="caution">
    <text evidence="3">The sequence shown here is derived from an EMBL/GenBank/DDBJ whole genome shotgun (WGS) entry which is preliminary data.</text>
</comment>
<feature type="coiled-coil region" evidence="1">
    <location>
        <begin position="220"/>
        <end position="262"/>
    </location>
</feature>
<dbReference type="Proteomes" id="UP001206925">
    <property type="component" value="Unassembled WGS sequence"/>
</dbReference>
<evidence type="ECO:0000313" key="4">
    <source>
        <dbReference type="Proteomes" id="UP001206925"/>
    </source>
</evidence>
<dbReference type="AlphaFoldDB" id="A0AAD5D8X1"/>
<accession>A0AAD5D8X1</accession>
<feature type="non-terminal residue" evidence="3">
    <location>
        <position position="1"/>
    </location>
</feature>
<keyword evidence="1" id="KW-0175">Coiled coil</keyword>
<keyword evidence="4" id="KW-1185">Reference proteome</keyword>
<dbReference type="Gene3D" id="6.10.250.1310">
    <property type="match status" value="1"/>
</dbReference>
<evidence type="ECO:0000256" key="2">
    <source>
        <dbReference type="SAM" id="MobiDB-lite"/>
    </source>
</evidence>
<sequence length="360" mass="40105">KGAPVDNCISSSVCRQLLAWGAPYLFSKLKSSTDSGTQSFIDDLVHELSFLLRNTSVKTGPANRSLISNAQMQNGAYLESILLFGETEHHTKESSSVVEYLIAHSPSDFWSNLVNESQLILTNPCSRLSQRVKKPTQKQSEGENQNDTTTSLGVRKKVRSKRKRRDKVGRKGPATQQQISPSTSISDSVALNQRTSEGQQSQTDQPPPHTPISTPLETEVERIQKELEQITKSHQEKKAMLLSECEKEMLEVQKKYDALIHDSETSTKKEIKILEDYQKLVNVNKLLASIFTQNWQDSLIMNIPELNPKRERNDTSAVKIPQIPASAPVGPQDLCLGESGLQATAPYRKSSPSMSASFRN</sequence>
<protein>
    <submittedName>
        <fullName evidence="3">Uncharacterized protein</fullName>
    </submittedName>
</protein>
<evidence type="ECO:0000256" key="1">
    <source>
        <dbReference type="SAM" id="Coils"/>
    </source>
</evidence>
<dbReference type="InterPro" id="IPR039322">
    <property type="entry name" value="MOM1"/>
</dbReference>
<proteinExistence type="predicted"/>
<dbReference type="GO" id="GO:0031507">
    <property type="term" value="P:heterochromatin formation"/>
    <property type="evidence" value="ECO:0007669"/>
    <property type="project" value="InterPro"/>
</dbReference>
<organism evidence="3 4">
    <name type="scientific">Ambrosia artemisiifolia</name>
    <name type="common">Common ragweed</name>
    <dbReference type="NCBI Taxonomy" id="4212"/>
    <lineage>
        <taxon>Eukaryota</taxon>
        <taxon>Viridiplantae</taxon>
        <taxon>Streptophyta</taxon>
        <taxon>Embryophyta</taxon>
        <taxon>Tracheophyta</taxon>
        <taxon>Spermatophyta</taxon>
        <taxon>Magnoliopsida</taxon>
        <taxon>eudicotyledons</taxon>
        <taxon>Gunneridae</taxon>
        <taxon>Pentapetalae</taxon>
        <taxon>asterids</taxon>
        <taxon>campanulids</taxon>
        <taxon>Asterales</taxon>
        <taxon>Asteraceae</taxon>
        <taxon>Asteroideae</taxon>
        <taxon>Heliantheae alliance</taxon>
        <taxon>Heliantheae</taxon>
        <taxon>Ambrosia</taxon>
    </lineage>
</organism>
<dbReference type="EMBL" id="JAMZMK010001625">
    <property type="protein sequence ID" value="KAI7755205.1"/>
    <property type="molecule type" value="Genomic_DNA"/>
</dbReference>